<dbReference type="Pfam" id="PF01368">
    <property type="entry name" value="DHH"/>
    <property type="match status" value="1"/>
</dbReference>
<evidence type="ECO:0000256" key="3">
    <source>
        <dbReference type="ARBA" id="ARBA00022722"/>
    </source>
</evidence>
<protein>
    <recommendedName>
        <fullName evidence="2">Single-stranded-DNA-specific exonuclease RecJ</fullName>
    </recommendedName>
</protein>
<evidence type="ECO:0000256" key="4">
    <source>
        <dbReference type="ARBA" id="ARBA00022801"/>
    </source>
</evidence>
<evidence type="ECO:0000256" key="2">
    <source>
        <dbReference type="ARBA" id="ARBA00019841"/>
    </source>
</evidence>
<evidence type="ECO:0000259" key="7">
    <source>
        <dbReference type="Pfam" id="PF01368"/>
    </source>
</evidence>
<dbReference type="PANTHER" id="PTHR30255:SF2">
    <property type="entry name" value="SINGLE-STRANDED-DNA-SPECIFIC EXONUCLEASE RECJ"/>
    <property type="match status" value="1"/>
</dbReference>
<dbReference type="NCBIfam" id="TIGR00644">
    <property type="entry name" value="recJ"/>
    <property type="match status" value="1"/>
</dbReference>
<feature type="region of interest" description="Disordered" evidence="6">
    <location>
        <begin position="583"/>
        <end position="608"/>
    </location>
</feature>
<dbReference type="InterPro" id="IPR001667">
    <property type="entry name" value="DDH_dom"/>
</dbReference>
<evidence type="ECO:0000256" key="6">
    <source>
        <dbReference type="SAM" id="MobiDB-lite"/>
    </source>
</evidence>
<feature type="domain" description="Single-stranded-DNA-specific exonuclease RecJ C-terminal" evidence="9">
    <location>
        <begin position="626"/>
        <end position="818"/>
    </location>
</feature>
<dbReference type="PANTHER" id="PTHR30255">
    <property type="entry name" value="SINGLE-STRANDED-DNA-SPECIFIC EXONUCLEASE RECJ"/>
    <property type="match status" value="1"/>
</dbReference>
<dbReference type="InterPro" id="IPR041122">
    <property type="entry name" value="RecJ_OB"/>
</dbReference>
<evidence type="ECO:0000259" key="10">
    <source>
        <dbReference type="Pfam" id="PF17768"/>
    </source>
</evidence>
<dbReference type="InterPro" id="IPR018779">
    <property type="entry name" value="RecJ_C"/>
</dbReference>
<dbReference type="Pfam" id="PF02272">
    <property type="entry name" value="DHHA1"/>
    <property type="match status" value="1"/>
</dbReference>
<dbReference type="RefSeq" id="WP_057822919.1">
    <property type="nucleotide sequence ID" value="NZ_AZFX01000003.1"/>
</dbReference>
<comment type="similarity">
    <text evidence="1">Belongs to the RecJ family.</text>
</comment>
<evidence type="ECO:0000259" key="9">
    <source>
        <dbReference type="Pfam" id="PF10141"/>
    </source>
</evidence>
<dbReference type="AlphaFoldDB" id="A0A0R1W778"/>
<dbReference type="Gene3D" id="3.90.1640.30">
    <property type="match status" value="1"/>
</dbReference>
<feature type="domain" description="RecJ OB" evidence="10">
    <location>
        <begin position="451"/>
        <end position="557"/>
    </location>
</feature>
<dbReference type="SUPFAM" id="SSF64182">
    <property type="entry name" value="DHH phosphoesterases"/>
    <property type="match status" value="1"/>
</dbReference>
<dbReference type="InterPro" id="IPR038763">
    <property type="entry name" value="DHH_sf"/>
</dbReference>
<dbReference type="GO" id="GO:0006281">
    <property type="term" value="P:DNA repair"/>
    <property type="evidence" value="ECO:0007669"/>
    <property type="project" value="InterPro"/>
</dbReference>
<evidence type="ECO:0000313" key="11">
    <source>
        <dbReference type="EMBL" id="KRM13768.1"/>
    </source>
</evidence>
<reference evidence="11 12" key="1">
    <citation type="journal article" date="2015" name="Genome Announc.">
        <title>Expanding the biotechnology potential of lactobacilli through comparative genomics of 213 strains and associated genera.</title>
        <authorList>
            <person name="Sun Z."/>
            <person name="Harris H.M."/>
            <person name="McCann A."/>
            <person name="Guo C."/>
            <person name="Argimon S."/>
            <person name="Zhang W."/>
            <person name="Yang X."/>
            <person name="Jeffery I.B."/>
            <person name="Cooney J.C."/>
            <person name="Kagawa T.F."/>
            <person name="Liu W."/>
            <person name="Song Y."/>
            <person name="Salvetti E."/>
            <person name="Wrobel A."/>
            <person name="Rasinkangas P."/>
            <person name="Parkhill J."/>
            <person name="Rea M.C."/>
            <person name="O'Sullivan O."/>
            <person name="Ritari J."/>
            <person name="Douillard F.P."/>
            <person name="Paul Ross R."/>
            <person name="Yang R."/>
            <person name="Briner A.E."/>
            <person name="Felis G.E."/>
            <person name="de Vos W.M."/>
            <person name="Barrangou R."/>
            <person name="Klaenhammer T.R."/>
            <person name="Caufield P.W."/>
            <person name="Cui Y."/>
            <person name="Zhang H."/>
            <person name="O'Toole P.W."/>
        </authorList>
    </citation>
    <scope>NUCLEOTIDE SEQUENCE [LARGE SCALE GENOMIC DNA]</scope>
    <source>
        <strain evidence="11 12">DSM 17758</strain>
    </source>
</reference>
<evidence type="ECO:0000313" key="12">
    <source>
        <dbReference type="Proteomes" id="UP000051315"/>
    </source>
</evidence>
<dbReference type="InterPro" id="IPR003156">
    <property type="entry name" value="DHHA1_dom"/>
</dbReference>
<keyword evidence="4" id="KW-0378">Hydrolase</keyword>
<comment type="caution">
    <text evidence="11">The sequence shown here is derived from an EMBL/GenBank/DDBJ whole genome shotgun (WGS) entry which is preliminary data.</text>
</comment>
<keyword evidence="3" id="KW-0540">Nuclease</keyword>
<dbReference type="GO" id="GO:0003676">
    <property type="term" value="F:nucleic acid binding"/>
    <property type="evidence" value="ECO:0007669"/>
    <property type="project" value="InterPro"/>
</dbReference>
<keyword evidence="12" id="KW-1185">Reference proteome</keyword>
<dbReference type="GO" id="GO:0006310">
    <property type="term" value="P:DNA recombination"/>
    <property type="evidence" value="ECO:0007669"/>
    <property type="project" value="InterPro"/>
</dbReference>
<dbReference type="Pfam" id="PF10141">
    <property type="entry name" value="ssDNA-exonuc_C"/>
    <property type="match status" value="1"/>
</dbReference>
<organism evidence="11 12">
    <name type="scientific">Lapidilactobacillus concavus DSM 17758</name>
    <dbReference type="NCBI Taxonomy" id="1423735"/>
    <lineage>
        <taxon>Bacteria</taxon>
        <taxon>Bacillati</taxon>
        <taxon>Bacillota</taxon>
        <taxon>Bacilli</taxon>
        <taxon>Lactobacillales</taxon>
        <taxon>Lactobacillaceae</taxon>
        <taxon>Lapidilactobacillus</taxon>
    </lineage>
</organism>
<evidence type="ECO:0000256" key="1">
    <source>
        <dbReference type="ARBA" id="ARBA00005915"/>
    </source>
</evidence>
<gene>
    <name evidence="11" type="ORF">FC15_GL000938</name>
</gene>
<dbReference type="InterPro" id="IPR051673">
    <property type="entry name" value="SSDNA_exonuclease_RecJ"/>
</dbReference>
<accession>A0A0R1W778</accession>
<dbReference type="GO" id="GO:0008409">
    <property type="term" value="F:5'-3' exonuclease activity"/>
    <property type="evidence" value="ECO:0007669"/>
    <property type="project" value="InterPro"/>
</dbReference>
<dbReference type="Pfam" id="PF17768">
    <property type="entry name" value="RecJ_OB"/>
    <property type="match status" value="1"/>
</dbReference>
<dbReference type="STRING" id="1423735.FC15_GL000938"/>
<dbReference type="PATRIC" id="fig|1423735.3.peg.976"/>
<evidence type="ECO:0000259" key="8">
    <source>
        <dbReference type="Pfam" id="PF02272"/>
    </source>
</evidence>
<feature type="domain" description="DDH" evidence="7">
    <location>
        <begin position="80"/>
        <end position="224"/>
    </location>
</feature>
<keyword evidence="5" id="KW-0269">Exonuclease</keyword>
<name>A0A0R1W778_9LACO</name>
<sequence>MQYPWLEPKKIDPNRVAQIQKSLGLPTFVVQILIQRGYDSTEKIEQFLNLDLAGLTTPDHFHDLDKAVARIEEAIENNQKITIYGDYDADGVTSTSILVEAFETLGVDVNYYIPSRFKDGYGPNLARYQAIVADGTELLITVDNGISGHEPIAYAQSHGVDVIVTDHHDLPAELPAAYAIVHPRHPESTCSFGYFSGAGVAFYVAWALLGDLPVELLDLAAIGTIADVMPLTADNRLLVAAGLKQMQTGERLGLTALAKSAKLDLSQVNAHDVGFIIAPRLNSLGRVKSGRPAVVLLTTFDPDQAAEIAQDIEATNQERQQLVQEVVTQVAATLANTTQPTALVVAGENWAEGVLGIVASRLVDQYQCPTLVLSINPETGLAKGSGRSRGSFNLFAALDDFREQMVNFGGHAGAVGLTIAADQIDALRAHLVANAEEHQAEVHSTTGIQVDVELTTDQIQTLTPELVASMTETLGPFGEQNPEPVIELSQLTWQSWSAIGKTKQTLKGVLNAQVEAIAFRMGELAPQLSSPLPVTLIGSLGMNTWNKQTKVQINVLDFDLSAKEQNTLRDVTPVTIGPEVTTARATLTTSQPSASQSEPRLSPDSGQLATTDKKVQLQVAQHDVTVIDWRQKAFDEEIWSQPQTYVCFNPKLGAQLQARFTNSVRITNLPQLEVAVQDLLFVDLPTDIQLFTRYLSHSHAARIYLLFYTSPAMKERLQVQIPQLRYLLKEIIQQQTIEVSQLTLFAQHCHLTMQQLSFGLRVFSELNFVKIDKERIQAQPQAPKRPLSESATFLRQQALQKSYRELAVGSLKQIETFLKSSQTR</sequence>
<evidence type="ECO:0000256" key="5">
    <source>
        <dbReference type="ARBA" id="ARBA00022839"/>
    </source>
</evidence>
<dbReference type="InterPro" id="IPR004610">
    <property type="entry name" value="RecJ"/>
</dbReference>
<feature type="domain" description="DHHA1" evidence="8">
    <location>
        <begin position="343"/>
        <end position="431"/>
    </location>
</feature>
<dbReference type="OrthoDB" id="9809852at2"/>
<dbReference type="Gene3D" id="3.10.310.30">
    <property type="match status" value="1"/>
</dbReference>
<proteinExistence type="inferred from homology"/>
<dbReference type="EMBL" id="AZFX01000003">
    <property type="protein sequence ID" value="KRM13768.1"/>
    <property type="molecule type" value="Genomic_DNA"/>
</dbReference>
<dbReference type="Proteomes" id="UP000051315">
    <property type="component" value="Unassembled WGS sequence"/>
</dbReference>